<comment type="caution">
    <text evidence="2">The sequence shown here is derived from an EMBL/GenBank/DDBJ whole genome shotgun (WGS) entry which is preliminary data.</text>
</comment>
<dbReference type="RefSeq" id="WP_035867742.1">
    <property type="nucleotide sequence ID" value="NZ_KK853997.1"/>
</dbReference>
<accession>A0A066YQ45</accession>
<dbReference type="HOGENOM" id="CLU_882180_0_0_11"/>
<keyword evidence="3" id="KW-1185">Reference proteome</keyword>
<proteinExistence type="predicted"/>
<sequence>MSNDEQAWYAAAVEPEATARLRVGTAVPDGVPMEARQQSVPAMEREWVAPEPFQRAEAVTPLQPFERAEAATPVEPFERAQMATPVEPFERAQPAMPVQPFERADAATPVEPFERAQPATPVEPLQRADAAMPVEPLQRMSAGVPAEEAVARRAMSAPTARTAAKSAGGDGGSGSAGQGFQVDPGQYQAAVSPMLAVSEQVGSLYSALSSFLPSLEAQNPWGNDESGKKFAEGEKGYLKYSKDTLDVIKGLPAALKGIADGLKAMADGYQNADEGVISELNGVDPGSAPMPVSPQLPNAVHLPITPRITQSGRH</sequence>
<protein>
    <submittedName>
        <fullName evidence="2">Uncharacterized protein</fullName>
    </submittedName>
</protein>
<name>A0A066YQ45_9ACTN</name>
<dbReference type="EMBL" id="JNBY01000123">
    <property type="protein sequence ID" value="KDN82109.1"/>
    <property type="molecule type" value="Genomic_DNA"/>
</dbReference>
<dbReference type="Gene3D" id="1.10.287.1060">
    <property type="entry name" value="ESAT-6-like"/>
    <property type="match status" value="1"/>
</dbReference>
<dbReference type="OrthoDB" id="4560721at2"/>
<organism evidence="2 3">
    <name type="scientific">Kitasatospora cheerisanensis KCTC 2395</name>
    <dbReference type="NCBI Taxonomy" id="1348663"/>
    <lineage>
        <taxon>Bacteria</taxon>
        <taxon>Bacillati</taxon>
        <taxon>Actinomycetota</taxon>
        <taxon>Actinomycetes</taxon>
        <taxon>Kitasatosporales</taxon>
        <taxon>Streptomycetaceae</taxon>
        <taxon>Kitasatospora</taxon>
    </lineage>
</organism>
<dbReference type="Proteomes" id="UP000027178">
    <property type="component" value="Unassembled WGS sequence"/>
</dbReference>
<feature type="compositionally biased region" description="Gly residues" evidence="1">
    <location>
        <begin position="168"/>
        <end position="177"/>
    </location>
</feature>
<dbReference type="AlphaFoldDB" id="A0A066YQ45"/>
<evidence type="ECO:0000313" key="3">
    <source>
        <dbReference type="Proteomes" id="UP000027178"/>
    </source>
</evidence>
<dbReference type="eggNOG" id="ENOG5030Q32">
    <property type="taxonomic scope" value="Bacteria"/>
</dbReference>
<evidence type="ECO:0000256" key="1">
    <source>
        <dbReference type="SAM" id="MobiDB-lite"/>
    </source>
</evidence>
<evidence type="ECO:0000313" key="2">
    <source>
        <dbReference type="EMBL" id="KDN82109.1"/>
    </source>
</evidence>
<feature type="region of interest" description="Disordered" evidence="1">
    <location>
        <begin position="158"/>
        <end position="179"/>
    </location>
</feature>
<dbReference type="PATRIC" id="fig|1348663.4.peg.5927"/>
<reference evidence="2 3" key="1">
    <citation type="submission" date="2014-05" db="EMBL/GenBank/DDBJ databases">
        <title>Draft Genome Sequence of Kitasatospora cheerisanensis KCTC 2395.</title>
        <authorList>
            <person name="Nam D.H."/>
        </authorList>
    </citation>
    <scope>NUCLEOTIDE SEQUENCE [LARGE SCALE GENOMIC DNA]</scope>
    <source>
        <strain evidence="2 3">KCTC 2395</strain>
    </source>
</reference>
<gene>
    <name evidence="2" type="ORF">KCH_61250</name>
</gene>